<dbReference type="OrthoDB" id="2321175at2759"/>
<evidence type="ECO:0000313" key="1">
    <source>
        <dbReference type="EMBL" id="KAG0314257.1"/>
    </source>
</evidence>
<dbReference type="EMBL" id="JAAAIP010000631">
    <property type="protein sequence ID" value="KAG0314257.1"/>
    <property type="molecule type" value="Genomic_DNA"/>
</dbReference>
<feature type="non-terminal residue" evidence="1">
    <location>
        <position position="232"/>
    </location>
</feature>
<proteinExistence type="predicted"/>
<comment type="caution">
    <text evidence="1">The sequence shown here is derived from an EMBL/GenBank/DDBJ whole genome shotgun (WGS) entry which is preliminary data.</text>
</comment>
<evidence type="ECO:0000313" key="2">
    <source>
        <dbReference type="Proteomes" id="UP000738325"/>
    </source>
</evidence>
<organism evidence="1 2">
    <name type="scientific">Dissophora globulifera</name>
    <dbReference type="NCBI Taxonomy" id="979702"/>
    <lineage>
        <taxon>Eukaryota</taxon>
        <taxon>Fungi</taxon>
        <taxon>Fungi incertae sedis</taxon>
        <taxon>Mucoromycota</taxon>
        <taxon>Mortierellomycotina</taxon>
        <taxon>Mortierellomycetes</taxon>
        <taxon>Mortierellales</taxon>
        <taxon>Mortierellaceae</taxon>
        <taxon>Dissophora</taxon>
    </lineage>
</organism>
<name>A0A9P6R8N1_9FUNG</name>
<dbReference type="Gene3D" id="3.40.630.30">
    <property type="match status" value="1"/>
</dbReference>
<accession>A0A9P6R8N1</accession>
<dbReference type="SUPFAM" id="SSF55729">
    <property type="entry name" value="Acyl-CoA N-acyltransferases (Nat)"/>
    <property type="match status" value="1"/>
</dbReference>
<dbReference type="Proteomes" id="UP000738325">
    <property type="component" value="Unassembled WGS sequence"/>
</dbReference>
<dbReference type="Pfam" id="PF13527">
    <property type="entry name" value="Acetyltransf_9"/>
    <property type="match status" value="1"/>
</dbReference>
<dbReference type="AlphaFoldDB" id="A0A9P6R8N1"/>
<reference evidence="1" key="1">
    <citation type="journal article" date="2020" name="Fungal Divers.">
        <title>Resolving the Mortierellaceae phylogeny through synthesis of multi-gene phylogenetics and phylogenomics.</title>
        <authorList>
            <person name="Vandepol N."/>
            <person name="Liber J."/>
            <person name="Desiro A."/>
            <person name="Na H."/>
            <person name="Kennedy M."/>
            <person name="Barry K."/>
            <person name="Grigoriev I.V."/>
            <person name="Miller A.N."/>
            <person name="O'Donnell K."/>
            <person name="Stajich J.E."/>
            <person name="Bonito G."/>
        </authorList>
    </citation>
    <scope>NUCLEOTIDE SEQUENCE</scope>
    <source>
        <strain evidence="1">REB-010B</strain>
    </source>
</reference>
<gene>
    <name evidence="1" type="ORF">BGZ99_008274</name>
</gene>
<keyword evidence="2" id="KW-1185">Reference proteome</keyword>
<sequence>MVSMHIQTSQRKTIDIGDGLIMRWSTKADTTNVSTLIAEAFRWLPIGGPLPTDSIPLPNEWARASGRRMLSGKSAAMSEFDYAVVEDTKREEGKNPIVACVSLHRHLAYYGSVNVHFGKPEVVASDPEYRNKGFIRRLIFEMIHPESEARGDVLQFIPGIPYYYRQFGYEYGLTISPSAKIESTDVVPPLAKGKSEPYTLRVARLDDLPFLKSLSTPTILHTGAQVGVLYTD</sequence>
<dbReference type="InterPro" id="IPR016181">
    <property type="entry name" value="Acyl_CoA_acyltransferase"/>
</dbReference>
<protein>
    <submittedName>
        <fullName evidence="1">Uncharacterized protein</fullName>
    </submittedName>
</protein>